<protein>
    <recommendedName>
        <fullName evidence="4">DUF4013 domain-containing protein</fullName>
    </recommendedName>
</protein>
<dbReference type="AlphaFoldDB" id="A0A0P6X0M2"/>
<organism evidence="2 3">
    <name type="scientific">Levilinea saccharolytica</name>
    <dbReference type="NCBI Taxonomy" id="229921"/>
    <lineage>
        <taxon>Bacteria</taxon>
        <taxon>Bacillati</taxon>
        <taxon>Chloroflexota</taxon>
        <taxon>Anaerolineae</taxon>
        <taxon>Anaerolineales</taxon>
        <taxon>Anaerolineaceae</taxon>
        <taxon>Levilinea</taxon>
    </lineage>
</organism>
<sequence length="216" mass="22798">MEFGQAFSYVFKDPEWFKKVALTALISLIPVIGQFYVMGWGLEITRRVITHDPDLLPGIDFGGFLGKGFKAFIVSFVYSLPMILFVLPIQLVAPIGVAVELDQETLGIVMIAVSVCCGGLALIYGILMAFLIPAAFGNLAAKGNIGDGLRFGEVFGLVKKAPVAYLLVLLGGLIGGFIAPLGSIACGIGVLLTTVYAATITAHLQGQAYKQAAGIL</sequence>
<dbReference type="EMBL" id="LGCM01000065">
    <property type="protein sequence ID" value="KPL75775.1"/>
    <property type="molecule type" value="Genomic_DNA"/>
</dbReference>
<keyword evidence="1" id="KW-1133">Transmembrane helix</keyword>
<dbReference type="OrthoDB" id="9799578at2"/>
<dbReference type="Proteomes" id="UP000050501">
    <property type="component" value="Unassembled WGS sequence"/>
</dbReference>
<feature type="transmembrane region" description="Helical" evidence="1">
    <location>
        <begin position="71"/>
        <end position="93"/>
    </location>
</feature>
<gene>
    <name evidence="2" type="ORF">ADN01_18340</name>
</gene>
<feature type="transmembrane region" description="Helical" evidence="1">
    <location>
        <begin position="105"/>
        <end position="132"/>
    </location>
</feature>
<keyword evidence="1" id="KW-0812">Transmembrane</keyword>
<keyword evidence="1" id="KW-0472">Membrane</keyword>
<evidence type="ECO:0008006" key="4">
    <source>
        <dbReference type="Google" id="ProtNLM"/>
    </source>
</evidence>
<reference evidence="2 3" key="1">
    <citation type="submission" date="2015-07" db="EMBL/GenBank/DDBJ databases">
        <title>Genome sequence of Levilinea saccharolytica DSM 16555.</title>
        <authorList>
            <person name="Hemp J."/>
            <person name="Ward L.M."/>
            <person name="Pace L.A."/>
            <person name="Fischer W.W."/>
        </authorList>
    </citation>
    <scope>NUCLEOTIDE SEQUENCE [LARGE SCALE GENOMIC DNA]</scope>
    <source>
        <strain evidence="2 3">KIBI-1</strain>
    </source>
</reference>
<comment type="caution">
    <text evidence="2">The sequence shown here is derived from an EMBL/GenBank/DDBJ whole genome shotgun (WGS) entry which is preliminary data.</text>
</comment>
<proteinExistence type="predicted"/>
<evidence type="ECO:0000313" key="2">
    <source>
        <dbReference type="EMBL" id="KPL75775.1"/>
    </source>
</evidence>
<evidence type="ECO:0000313" key="3">
    <source>
        <dbReference type="Proteomes" id="UP000050501"/>
    </source>
</evidence>
<dbReference type="STRING" id="229921.ADN01_18340"/>
<feature type="transmembrane region" description="Helical" evidence="1">
    <location>
        <begin position="20"/>
        <end position="42"/>
    </location>
</feature>
<accession>A0A0P6X0M2</accession>
<feature type="transmembrane region" description="Helical" evidence="1">
    <location>
        <begin position="163"/>
        <end position="192"/>
    </location>
</feature>
<keyword evidence="3" id="KW-1185">Reference proteome</keyword>
<name>A0A0P6X0M2_9CHLR</name>
<evidence type="ECO:0000256" key="1">
    <source>
        <dbReference type="SAM" id="Phobius"/>
    </source>
</evidence>
<dbReference type="RefSeq" id="WP_062417883.1">
    <property type="nucleotide sequence ID" value="NZ_DF967974.1"/>
</dbReference>
<dbReference type="InterPro" id="IPR025098">
    <property type="entry name" value="DUF4013"/>
</dbReference>
<dbReference type="Pfam" id="PF13197">
    <property type="entry name" value="DUF4013"/>
    <property type="match status" value="1"/>
</dbReference>